<dbReference type="Proteomes" id="UP000684084">
    <property type="component" value="Unassembled WGS sequence"/>
</dbReference>
<evidence type="ECO:0000313" key="3">
    <source>
        <dbReference type="Proteomes" id="UP000684084"/>
    </source>
</evidence>
<comment type="caution">
    <text evidence="2">The sequence shown here is derived from an EMBL/GenBank/DDBJ whole genome shotgun (WGS) entry which is preliminary data.</text>
</comment>
<evidence type="ECO:0000256" key="1">
    <source>
        <dbReference type="SAM" id="MobiDB-lite"/>
    </source>
</evidence>
<gene>
    <name evidence="2" type="ORF">CHRIB12_LOCUS7138</name>
</gene>
<dbReference type="AlphaFoldDB" id="A0A915Z0Y4"/>
<feature type="region of interest" description="Disordered" evidence="1">
    <location>
        <begin position="1"/>
        <end position="43"/>
    </location>
</feature>
<name>A0A915Z0Y4_9GLOM</name>
<feature type="compositionally biased region" description="Low complexity" evidence="1">
    <location>
        <begin position="1"/>
        <end position="16"/>
    </location>
</feature>
<sequence length="86" mass="9772">MENHTSSSKVFTSTSKLHQFDNLPKPRNATEEEQEAFHSNKSYNFHIPNNIDDFDKLNNQKNSSKIIGIFKASTEESLKGNSKNGK</sequence>
<reference evidence="2" key="1">
    <citation type="submission" date="2020-05" db="EMBL/GenBank/DDBJ databases">
        <authorList>
            <person name="Rincon C."/>
            <person name="Sanders R I."/>
            <person name="Robbins C."/>
            <person name="Chaturvedi A."/>
        </authorList>
    </citation>
    <scope>NUCLEOTIDE SEQUENCE</scope>
    <source>
        <strain evidence="2">CHB12</strain>
    </source>
</reference>
<accession>A0A915Z0Y4</accession>
<proteinExistence type="predicted"/>
<protein>
    <submittedName>
        <fullName evidence="2">Uncharacterized protein</fullName>
    </submittedName>
</protein>
<organism evidence="2 3">
    <name type="scientific">Rhizophagus irregularis</name>
    <dbReference type="NCBI Taxonomy" id="588596"/>
    <lineage>
        <taxon>Eukaryota</taxon>
        <taxon>Fungi</taxon>
        <taxon>Fungi incertae sedis</taxon>
        <taxon>Mucoromycota</taxon>
        <taxon>Glomeromycotina</taxon>
        <taxon>Glomeromycetes</taxon>
        <taxon>Glomerales</taxon>
        <taxon>Glomeraceae</taxon>
        <taxon>Rhizophagus</taxon>
    </lineage>
</organism>
<dbReference type="OrthoDB" id="2388386at2759"/>
<evidence type="ECO:0000313" key="2">
    <source>
        <dbReference type="EMBL" id="CAB5358168.1"/>
    </source>
</evidence>
<dbReference type="EMBL" id="CAGKOT010000012">
    <property type="protein sequence ID" value="CAB5358168.1"/>
    <property type="molecule type" value="Genomic_DNA"/>
</dbReference>